<dbReference type="KEGG" id="srx:107723559"/>
<feature type="compositionally biased region" description="Low complexity" evidence="11">
    <location>
        <begin position="746"/>
        <end position="755"/>
    </location>
</feature>
<keyword evidence="4 12" id="KW-0812">Transmembrane</keyword>
<feature type="region of interest" description="Disordered" evidence="11">
    <location>
        <begin position="737"/>
        <end position="771"/>
    </location>
</feature>
<feature type="compositionally biased region" description="Pro residues" evidence="11">
    <location>
        <begin position="62"/>
        <end position="71"/>
    </location>
</feature>
<keyword evidence="9" id="KW-0407">Ion channel</keyword>
<dbReference type="Pfam" id="PF02888">
    <property type="entry name" value="CaMBD"/>
    <property type="match status" value="1"/>
</dbReference>
<dbReference type="GO" id="GO:0005516">
    <property type="term" value="F:calmodulin binding"/>
    <property type="evidence" value="ECO:0007669"/>
    <property type="project" value="UniProtKB-KW"/>
</dbReference>
<evidence type="ECO:0000256" key="11">
    <source>
        <dbReference type="SAM" id="MobiDB-lite"/>
    </source>
</evidence>
<feature type="transmembrane region" description="Helical" evidence="12">
    <location>
        <begin position="309"/>
        <end position="328"/>
    </location>
</feature>
<dbReference type="GO" id="GO:0016286">
    <property type="term" value="F:small conductance calcium-activated potassium channel activity"/>
    <property type="evidence" value="ECO:0007669"/>
    <property type="project" value="InterPro"/>
</dbReference>
<feature type="domain" description="Calmodulin-binding" evidence="13">
    <location>
        <begin position="587"/>
        <end position="663"/>
    </location>
</feature>
<dbReference type="GO" id="GO:0016020">
    <property type="term" value="C:membrane"/>
    <property type="evidence" value="ECO:0007669"/>
    <property type="project" value="UniProtKB-SubCell"/>
</dbReference>
<dbReference type="OrthoDB" id="73653at2759"/>
<evidence type="ECO:0000256" key="6">
    <source>
        <dbReference type="ARBA" id="ARBA00022989"/>
    </source>
</evidence>
<dbReference type="PRINTS" id="PR01451">
    <property type="entry name" value="SKCHANNEL"/>
</dbReference>
<evidence type="ECO:0000256" key="4">
    <source>
        <dbReference type="ARBA" id="ARBA00022692"/>
    </source>
</evidence>
<accession>A0A673JC51</accession>
<feature type="transmembrane region" description="Helical" evidence="12">
    <location>
        <begin position="549"/>
        <end position="569"/>
    </location>
</feature>
<dbReference type="SUPFAM" id="SSF81327">
    <property type="entry name" value="Small-conductance potassium channel"/>
    <property type="match status" value="1"/>
</dbReference>
<evidence type="ECO:0000313" key="15">
    <source>
        <dbReference type="Proteomes" id="UP000472270"/>
    </source>
</evidence>
<feature type="transmembrane region" description="Helical" evidence="12">
    <location>
        <begin position="475"/>
        <end position="500"/>
    </location>
</feature>
<reference evidence="14" key="1">
    <citation type="submission" date="2025-08" db="UniProtKB">
        <authorList>
            <consortium name="Ensembl"/>
        </authorList>
    </citation>
    <scope>IDENTIFICATION</scope>
</reference>
<evidence type="ECO:0000256" key="10">
    <source>
        <dbReference type="SAM" id="Coils"/>
    </source>
</evidence>
<dbReference type="Pfam" id="PF03530">
    <property type="entry name" value="SK_channel"/>
    <property type="match status" value="1"/>
</dbReference>
<feature type="transmembrane region" description="Helical" evidence="12">
    <location>
        <begin position="340"/>
        <end position="365"/>
    </location>
</feature>
<keyword evidence="10" id="KW-0175">Coiled coil</keyword>
<feature type="coiled-coil region" evidence="10">
    <location>
        <begin position="668"/>
        <end position="695"/>
    </location>
</feature>
<evidence type="ECO:0000256" key="9">
    <source>
        <dbReference type="ARBA" id="ARBA00023303"/>
    </source>
</evidence>
<dbReference type="Proteomes" id="UP000472270">
    <property type="component" value="Unassembled WGS sequence"/>
</dbReference>
<feature type="compositionally biased region" description="Polar residues" evidence="11">
    <location>
        <begin position="32"/>
        <end position="61"/>
    </location>
</feature>
<keyword evidence="5" id="KW-0112">Calmodulin-binding</keyword>
<dbReference type="Pfam" id="PF07885">
    <property type="entry name" value="Ion_trans_2"/>
    <property type="match status" value="1"/>
</dbReference>
<feature type="region of interest" description="Disordered" evidence="11">
    <location>
        <begin position="183"/>
        <end position="226"/>
    </location>
</feature>
<dbReference type="InterPro" id="IPR036122">
    <property type="entry name" value="CaM-bd_dom_sf"/>
</dbReference>
<evidence type="ECO:0000256" key="5">
    <source>
        <dbReference type="ARBA" id="ARBA00022860"/>
    </source>
</evidence>
<keyword evidence="8 12" id="KW-0472">Membrane</keyword>
<evidence type="ECO:0000256" key="1">
    <source>
        <dbReference type="ARBA" id="ARBA00004141"/>
    </source>
</evidence>
<dbReference type="SUPFAM" id="SSF81324">
    <property type="entry name" value="Voltage-gated potassium channels"/>
    <property type="match status" value="1"/>
</dbReference>
<protein>
    <submittedName>
        <fullName evidence="14">Small conductance calcium-activated potassium channel protein 2-like</fullName>
    </submittedName>
</protein>
<feature type="compositionally biased region" description="Polar residues" evidence="11">
    <location>
        <begin position="758"/>
        <end position="771"/>
    </location>
</feature>
<dbReference type="InterPro" id="IPR013099">
    <property type="entry name" value="K_chnl_dom"/>
</dbReference>
<evidence type="ECO:0000256" key="7">
    <source>
        <dbReference type="ARBA" id="ARBA00023065"/>
    </source>
</evidence>
<dbReference type="InterPro" id="IPR004178">
    <property type="entry name" value="CaM-bd_dom"/>
</dbReference>
<dbReference type="FunFam" id="1.10.287.70:FF:000022">
    <property type="entry name" value="Small conductance calcium-activated potassium channel, isoform O"/>
    <property type="match status" value="1"/>
</dbReference>
<name>A0A673JC51_9TELE</name>
<feature type="transmembrane region" description="Helical" evidence="12">
    <location>
        <begin position="386"/>
        <end position="404"/>
    </location>
</feature>
<dbReference type="FunFam" id="1.10.287.70:FF:000027">
    <property type="entry name" value="Small conductance calcium-activated potassium channel, isoform O"/>
    <property type="match status" value="1"/>
</dbReference>
<feature type="compositionally biased region" description="Low complexity" evidence="11">
    <location>
        <begin position="195"/>
        <end position="213"/>
    </location>
</feature>
<dbReference type="Ensembl" id="ENSSRHT00000050659.1">
    <property type="protein sequence ID" value="ENSSRHP00000049269.1"/>
    <property type="gene ID" value="ENSSRHG00000024789.1"/>
</dbReference>
<keyword evidence="15" id="KW-1185">Reference proteome</keyword>
<comment type="subcellular location">
    <subcellularLocation>
        <location evidence="2">Cytoplasm</location>
        <location evidence="2">Myofibril</location>
        <location evidence="2">Sarcomere</location>
        <location evidence="2">Z line</location>
    </subcellularLocation>
    <subcellularLocation>
        <location evidence="1">Membrane</location>
        <topology evidence="1">Multi-pass membrane protein</topology>
    </subcellularLocation>
</comment>
<organism evidence="14 15">
    <name type="scientific">Sinocyclocheilus rhinocerous</name>
    <dbReference type="NCBI Taxonomy" id="307959"/>
    <lineage>
        <taxon>Eukaryota</taxon>
        <taxon>Metazoa</taxon>
        <taxon>Chordata</taxon>
        <taxon>Craniata</taxon>
        <taxon>Vertebrata</taxon>
        <taxon>Euteleostomi</taxon>
        <taxon>Actinopterygii</taxon>
        <taxon>Neopterygii</taxon>
        <taxon>Teleostei</taxon>
        <taxon>Ostariophysi</taxon>
        <taxon>Cypriniformes</taxon>
        <taxon>Cyprinidae</taxon>
        <taxon>Cyprininae</taxon>
        <taxon>Sinocyclocheilus</taxon>
    </lineage>
</organism>
<dbReference type="PANTHER" id="PTHR10153">
    <property type="entry name" value="SMALL CONDUCTANCE CALCIUM-ACTIVATED POTASSIUM CHANNEL"/>
    <property type="match status" value="1"/>
</dbReference>
<feature type="region of interest" description="Disordered" evidence="11">
    <location>
        <begin position="1"/>
        <end position="109"/>
    </location>
</feature>
<gene>
    <name evidence="14" type="primary">kcnn3</name>
</gene>
<feature type="compositionally biased region" description="Low complexity" evidence="11">
    <location>
        <begin position="72"/>
        <end position="88"/>
    </location>
</feature>
<dbReference type="GO" id="GO:0030018">
    <property type="term" value="C:Z disc"/>
    <property type="evidence" value="ECO:0007669"/>
    <property type="project" value="UniProtKB-SubCell"/>
</dbReference>
<dbReference type="AlphaFoldDB" id="A0A673JC51"/>
<dbReference type="InterPro" id="IPR015449">
    <property type="entry name" value="K_chnl_Ca-activ_SK"/>
</dbReference>
<evidence type="ECO:0000256" key="2">
    <source>
        <dbReference type="ARBA" id="ARBA00004216"/>
    </source>
</evidence>
<sequence length="771" mass="84116">MDPPPSLSLALLSGSEDEEQHLPLPLGGLSHASLSGNYPGTNHSNHTGGNSSLERLNGTPSPTTPNLPPASLPKLPLSTTPQLSTPIPNALHPTSTPLSSCLGSQHSLSGETSPVYNALFYSSHSPSTERERERGCKHRQASPLVHRRDSNPFTEIAMSSCKYSGGVMKPLSRLSASRRNLIESDSGSDTKEGGASASQATTASSQHSQSQSQNPPEIVISSKEDPPYGHAYELEASANQMSIYHQNHALSESRGVLGGVAGGGTNGRRGGAVVGGPGRTASKAPKRKNQNIGYKLGHRRALFEKRKRLSDYALIFGMFGIVVMVIETELSWGVYTKSSMYSLALKCLISLSTVILLGLIIAYHAREVQLFVIDNGADDWRIAMTIERVLLIALELIVSAVHPVPGDFKFMWRARLAFSYAPSQAEADLDMVLSVPMFLRLYLIARVMLLHSKLFTDASSRSIGALNKVHFNTRFVMKTLMTICPGTVLLVFSISLWIIAAWTVRVCERYHDAQDVTSNFLGAMWLISITFLSIGYGDMVPHTYCGKGVCLLTGIMGAGCTALVVAVVARKLELTKAEKHVHNFMMDTQLTKRIKNAAANVLRETWLIYKHTKLMKKIDHSRVRKHQRKFLQAIHQLRSVKMEQRKLSDQANTLVDLSKMQSVMYELMSELNDRSEDLERQMLSLEQRVEQLTAGFNVLPAHLSATLSAQHATLIQLLRERDAKVLSPTVPSVLSPTAASLPLANPPSGSGSVPVPTQPTEDSPNTSSSSC</sequence>
<reference evidence="14" key="2">
    <citation type="submission" date="2025-09" db="UniProtKB">
        <authorList>
            <consortium name="Ensembl"/>
        </authorList>
    </citation>
    <scope>IDENTIFICATION</scope>
</reference>
<dbReference type="Gene3D" id="1.10.287.70">
    <property type="match status" value="2"/>
</dbReference>
<feature type="compositionally biased region" description="Polar residues" evidence="11">
    <location>
        <begin position="92"/>
        <end position="109"/>
    </location>
</feature>
<evidence type="ECO:0000256" key="8">
    <source>
        <dbReference type="ARBA" id="ARBA00023136"/>
    </source>
</evidence>
<evidence type="ECO:0000256" key="3">
    <source>
        <dbReference type="ARBA" id="ARBA00022448"/>
    </source>
</evidence>
<keyword evidence="7" id="KW-0406">Ion transport</keyword>
<evidence type="ECO:0000256" key="12">
    <source>
        <dbReference type="SAM" id="Phobius"/>
    </source>
</evidence>
<dbReference type="SMART" id="SM01053">
    <property type="entry name" value="CaMBD"/>
    <property type="match status" value="1"/>
</dbReference>
<evidence type="ECO:0000259" key="13">
    <source>
        <dbReference type="SMART" id="SM01053"/>
    </source>
</evidence>
<keyword evidence="3" id="KW-0813">Transport</keyword>
<feature type="transmembrane region" description="Helical" evidence="12">
    <location>
        <begin position="520"/>
        <end position="537"/>
    </location>
</feature>
<evidence type="ECO:0000313" key="14">
    <source>
        <dbReference type="Ensembl" id="ENSSRHP00000049269.1"/>
    </source>
</evidence>
<proteinExistence type="predicted"/>
<feature type="region of interest" description="Disordered" evidence="11">
    <location>
        <begin position="124"/>
        <end position="151"/>
    </location>
</feature>
<keyword evidence="6 12" id="KW-1133">Transmembrane helix</keyword>